<dbReference type="SUPFAM" id="SSF53098">
    <property type="entry name" value="Ribonuclease H-like"/>
    <property type="match status" value="1"/>
</dbReference>
<dbReference type="PANTHER" id="PTHR46889">
    <property type="entry name" value="TRANSPOSASE INSF FOR INSERTION SEQUENCE IS3B-RELATED"/>
    <property type="match status" value="1"/>
</dbReference>
<proteinExistence type="predicted"/>
<sequence length="178" mass="20795">MGRRSNPYDDANAESFMKTLKVEAVYPMAFETFADVTESRLRFLDGVYNRRRLHSALRYLSPYNSRINISGKPSNRRSNSVRPKGPPPRRRQTWSQYRSRCHDGRGGSGFSGWRFPVRRHIGALDLFRTSAPVSAERRVREHFVRVCRRLRQHSVIGCATKFHHYLREKVVVAQTFLL</sequence>
<dbReference type="OrthoDB" id="9803878at2"/>
<dbReference type="PANTHER" id="PTHR46889:SF7">
    <property type="entry name" value="TRANSPOSASE FOR INSERTION SEQUENCE ELEMENT IS904"/>
    <property type="match status" value="1"/>
</dbReference>
<evidence type="ECO:0000256" key="1">
    <source>
        <dbReference type="SAM" id="MobiDB-lite"/>
    </source>
</evidence>
<keyword evidence="4" id="KW-1185">Reference proteome</keyword>
<dbReference type="GO" id="GO:0015074">
    <property type="term" value="P:DNA integration"/>
    <property type="evidence" value="ECO:0007669"/>
    <property type="project" value="InterPro"/>
</dbReference>
<dbReference type="EMBL" id="MWPQ01000075">
    <property type="protein sequence ID" value="OPH81302.1"/>
    <property type="molecule type" value="Genomic_DNA"/>
</dbReference>
<gene>
    <name evidence="3" type="ORF">B2M20_18475</name>
</gene>
<evidence type="ECO:0000313" key="4">
    <source>
        <dbReference type="Proteomes" id="UP000189940"/>
    </source>
</evidence>
<comment type="caution">
    <text evidence="3">The sequence shown here is derived from an EMBL/GenBank/DDBJ whole genome shotgun (WGS) entry which is preliminary data.</text>
</comment>
<accession>A0A1V4HUK9</accession>
<dbReference type="AlphaFoldDB" id="A0A1V4HUK9"/>
<reference evidence="3 4" key="1">
    <citation type="submission" date="2017-02" db="EMBL/GenBank/DDBJ databases">
        <title>Genome sequence of the nitrite-oxidizing bacterium Nitrobacter vulgaris strain Ab1.</title>
        <authorList>
            <person name="Mellbye B.L."/>
            <person name="Davis E.W."/>
            <person name="Spieck E."/>
            <person name="Chang J.H."/>
            <person name="Bottomley P.J."/>
            <person name="Sayavedra-Soto L.A."/>
        </authorList>
    </citation>
    <scope>NUCLEOTIDE SEQUENCE [LARGE SCALE GENOMIC DNA]</scope>
    <source>
        <strain evidence="3 4">Ab1</strain>
    </source>
</reference>
<feature type="compositionally biased region" description="Polar residues" evidence="1">
    <location>
        <begin position="68"/>
        <end position="81"/>
    </location>
</feature>
<name>A0A1V4HUK9_NITVU</name>
<feature type="region of interest" description="Disordered" evidence="1">
    <location>
        <begin position="68"/>
        <end position="103"/>
    </location>
</feature>
<dbReference type="InterPro" id="IPR050900">
    <property type="entry name" value="Transposase_IS3/IS150/IS904"/>
</dbReference>
<dbReference type="Pfam" id="PF13683">
    <property type="entry name" value="rve_3"/>
    <property type="match status" value="1"/>
</dbReference>
<organism evidence="3 4">
    <name type="scientific">Nitrobacter vulgaris</name>
    <dbReference type="NCBI Taxonomy" id="29421"/>
    <lineage>
        <taxon>Bacteria</taxon>
        <taxon>Pseudomonadati</taxon>
        <taxon>Pseudomonadota</taxon>
        <taxon>Alphaproteobacteria</taxon>
        <taxon>Hyphomicrobiales</taxon>
        <taxon>Nitrobacteraceae</taxon>
        <taxon>Nitrobacter</taxon>
    </lineage>
</organism>
<dbReference type="Proteomes" id="UP000189940">
    <property type="component" value="Unassembled WGS sequence"/>
</dbReference>
<protein>
    <recommendedName>
        <fullName evidence="2">Integrase catalytic domain-containing protein</fullName>
    </recommendedName>
</protein>
<dbReference type="InterPro" id="IPR012337">
    <property type="entry name" value="RNaseH-like_sf"/>
</dbReference>
<feature type="domain" description="Integrase catalytic" evidence="2">
    <location>
        <begin position="2"/>
        <end position="62"/>
    </location>
</feature>
<dbReference type="InterPro" id="IPR001584">
    <property type="entry name" value="Integrase_cat-core"/>
</dbReference>
<evidence type="ECO:0000313" key="3">
    <source>
        <dbReference type="EMBL" id="OPH81302.1"/>
    </source>
</evidence>
<evidence type="ECO:0000259" key="2">
    <source>
        <dbReference type="Pfam" id="PF13683"/>
    </source>
</evidence>
<dbReference type="RefSeq" id="WP_079448474.1">
    <property type="nucleotide sequence ID" value="NZ_MWPQ01000075.1"/>
</dbReference>